<gene>
    <name evidence="1" type="ORF">PRL19_02445</name>
</gene>
<dbReference type="Gene3D" id="3.40.30.10">
    <property type="entry name" value="Glutaredoxin"/>
    <property type="match status" value="1"/>
</dbReference>
<accession>A0ABY7UT78</accession>
<proteinExistence type="predicted"/>
<dbReference type="Proteomes" id="UP001216899">
    <property type="component" value="Chromosome"/>
</dbReference>
<dbReference type="EMBL" id="CP117466">
    <property type="protein sequence ID" value="WDA13140.1"/>
    <property type="molecule type" value="Genomic_DNA"/>
</dbReference>
<evidence type="ECO:0000313" key="1">
    <source>
        <dbReference type="EMBL" id="WDA13140.1"/>
    </source>
</evidence>
<sequence length="128" mass="13742">MPILSRRTVLMGAAAVMLPLGVRAAPPSGWRLMMVESPACHHCRAWHAQIGPGYATSAAGRAAPILHVDVDGPYPDGLALARRPWITPTFLLLSDGSEAGRIEGYVGQRYFYPVLEEMMRGAGLTLSA</sequence>
<reference evidence="1 2" key="1">
    <citation type="submission" date="2023-02" db="EMBL/GenBank/DDBJ databases">
        <title>Whole genome sequenc of Paracoccus marcusii MBLB0836.</title>
        <authorList>
            <person name="Seo M.-J."/>
            <person name="Cho E.-S."/>
            <person name="Hwang C.Y."/>
        </authorList>
    </citation>
    <scope>NUCLEOTIDE SEQUENCE [LARGE SCALE GENOMIC DNA]</scope>
    <source>
        <strain evidence="1 2">MBLB0836</strain>
    </source>
</reference>
<dbReference type="InterPro" id="IPR036249">
    <property type="entry name" value="Thioredoxin-like_sf"/>
</dbReference>
<dbReference type="SUPFAM" id="SSF52833">
    <property type="entry name" value="Thioredoxin-like"/>
    <property type="match status" value="1"/>
</dbReference>
<dbReference type="RefSeq" id="WP_273743761.1">
    <property type="nucleotide sequence ID" value="NZ_CP117466.1"/>
</dbReference>
<name>A0ABY7UT78_9RHOB</name>
<organism evidence="1 2">
    <name type="scientific">Paracoccus marcusii</name>
    <dbReference type="NCBI Taxonomy" id="59779"/>
    <lineage>
        <taxon>Bacteria</taxon>
        <taxon>Pseudomonadati</taxon>
        <taxon>Pseudomonadota</taxon>
        <taxon>Alphaproteobacteria</taxon>
        <taxon>Rhodobacterales</taxon>
        <taxon>Paracoccaceae</taxon>
        <taxon>Paracoccus</taxon>
    </lineage>
</organism>
<evidence type="ECO:0000313" key="2">
    <source>
        <dbReference type="Proteomes" id="UP001216899"/>
    </source>
</evidence>
<protein>
    <submittedName>
        <fullName evidence="1">SoxS protein</fullName>
    </submittedName>
</protein>
<keyword evidence="2" id="KW-1185">Reference proteome</keyword>